<name>A0A9P8QMJ8_9HYPO</name>
<proteinExistence type="predicted"/>
<dbReference type="EMBL" id="JAIWOZ010000005">
    <property type="protein sequence ID" value="KAH6605398.1"/>
    <property type="molecule type" value="Genomic_DNA"/>
</dbReference>
<gene>
    <name evidence="1" type="ORF">Trco_007105</name>
</gene>
<reference evidence="1" key="1">
    <citation type="submission" date="2021-08" db="EMBL/GenBank/DDBJ databases">
        <title>Chromosome-Level Trichoderma cornu-damae using Hi-C Data.</title>
        <authorList>
            <person name="Kim C.S."/>
        </authorList>
    </citation>
    <scope>NUCLEOTIDE SEQUENCE</scope>
    <source>
        <strain evidence="1">KA19-0412C</strain>
    </source>
</reference>
<comment type="caution">
    <text evidence="1">The sequence shown here is derived from an EMBL/GenBank/DDBJ whole genome shotgun (WGS) entry which is preliminary data.</text>
</comment>
<dbReference type="OrthoDB" id="3692311at2759"/>
<dbReference type="Proteomes" id="UP000827724">
    <property type="component" value="Unassembled WGS sequence"/>
</dbReference>
<sequence>MGNPIVDLGLSCPKAGRFYICDDQPTRFVGCCTINPCTTHDGLCPDEDIQPASFSPDAYDQILAQECLDPGFLWYTCRDSSPPFLGCCSQMGCEASGCPFNNIIKTIDNYCSYCYCYCCYYYCNQQGCIDDATHCGGHN</sequence>
<evidence type="ECO:0000313" key="1">
    <source>
        <dbReference type="EMBL" id="KAH6605398.1"/>
    </source>
</evidence>
<protein>
    <submittedName>
        <fullName evidence="1">Uncharacterized protein</fullName>
    </submittedName>
</protein>
<keyword evidence="2" id="KW-1185">Reference proteome</keyword>
<dbReference type="AlphaFoldDB" id="A0A9P8QMJ8"/>
<organism evidence="1 2">
    <name type="scientific">Trichoderma cornu-damae</name>
    <dbReference type="NCBI Taxonomy" id="654480"/>
    <lineage>
        <taxon>Eukaryota</taxon>
        <taxon>Fungi</taxon>
        <taxon>Dikarya</taxon>
        <taxon>Ascomycota</taxon>
        <taxon>Pezizomycotina</taxon>
        <taxon>Sordariomycetes</taxon>
        <taxon>Hypocreomycetidae</taxon>
        <taxon>Hypocreales</taxon>
        <taxon>Hypocreaceae</taxon>
        <taxon>Trichoderma</taxon>
    </lineage>
</organism>
<accession>A0A9P8QMJ8</accession>
<evidence type="ECO:0000313" key="2">
    <source>
        <dbReference type="Proteomes" id="UP000827724"/>
    </source>
</evidence>